<dbReference type="InterPro" id="IPR011042">
    <property type="entry name" value="6-blade_b-propeller_TolB-like"/>
</dbReference>
<comment type="similarity">
    <text evidence="1">Belongs to the TolB family.</text>
</comment>
<evidence type="ECO:0000313" key="3">
    <source>
        <dbReference type="EMBL" id="TWJ03191.1"/>
    </source>
</evidence>
<proteinExistence type="inferred from homology"/>
<dbReference type="InterPro" id="IPR011659">
    <property type="entry name" value="WD40"/>
</dbReference>
<comment type="caution">
    <text evidence="3">The sequence shown here is derived from an EMBL/GenBank/DDBJ whole genome shotgun (WGS) entry which is preliminary data.</text>
</comment>
<keyword evidence="4" id="KW-1185">Reference proteome</keyword>
<organism evidence="3 4">
    <name type="scientific">Mucilaginibacter frigoritolerans</name>
    <dbReference type="NCBI Taxonomy" id="652788"/>
    <lineage>
        <taxon>Bacteria</taxon>
        <taxon>Pseudomonadati</taxon>
        <taxon>Bacteroidota</taxon>
        <taxon>Sphingobacteriia</taxon>
        <taxon>Sphingobacteriales</taxon>
        <taxon>Sphingobacteriaceae</taxon>
        <taxon>Mucilaginibacter</taxon>
    </lineage>
</organism>
<evidence type="ECO:0000313" key="4">
    <source>
        <dbReference type="Proteomes" id="UP000317010"/>
    </source>
</evidence>
<dbReference type="PANTHER" id="PTHR36842">
    <property type="entry name" value="PROTEIN TOLB HOMOLOG"/>
    <property type="match status" value="1"/>
</dbReference>
<evidence type="ECO:0000256" key="1">
    <source>
        <dbReference type="ARBA" id="ARBA00009820"/>
    </source>
</evidence>
<dbReference type="Gene3D" id="2.120.10.30">
    <property type="entry name" value="TolB, C-terminal domain"/>
    <property type="match status" value="1"/>
</dbReference>
<dbReference type="PANTHER" id="PTHR36842:SF1">
    <property type="entry name" value="PROTEIN TOLB"/>
    <property type="match status" value="1"/>
</dbReference>
<sequence>MTKLNRKRFINKGANLPFLKPAAMMFLCLLFSASAFTQSKHDTTSYIQTLNIKTGKIDTILVAKGDFEAPNWHPDNYLVVNFRGKIYKLDLATKALTEINTGALNQIMDDHGLSPGGKWIAITSFDTGNAGQKVYKFSISIVPAGGGQPKKITTSQDLSFWHGWSPDGKTIAYCGGDFSNLDVYTIPVEGGTPKRLTDAPGLDDGPDYSPDGKYIYFHSYRSGRMQIWRMHTDGSQQEQMTFDENANWFPHPSPDNKSIAYIAYTTDQKQLHPFGKDVKLRLMDLKTKTVKDITPVFYGGAGTINTPSWSPDSKKVAFVSYSVK</sequence>
<protein>
    <submittedName>
        <fullName evidence="3">WD40 repeat protein</fullName>
    </submittedName>
</protein>
<dbReference type="Proteomes" id="UP000317010">
    <property type="component" value="Unassembled WGS sequence"/>
</dbReference>
<accession>A0A562UDK0</accession>
<name>A0A562UDK0_9SPHI</name>
<keyword evidence="2" id="KW-0732">Signal</keyword>
<dbReference type="Pfam" id="PF07676">
    <property type="entry name" value="PD40"/>
    <property type="match status" value="3"/>
</dbReference>
<dbReference type="SUPFAM" id="SSF82171">
    <property type="entry name" value="DPP6 N-terminal domain-like"/>
    <property type="match status" value="1"/>
</dbReference>
<feature type="chain" id="PRO_5022099783" evidence="2">
    <location>
        <begin position="38"/>
        <end position="324"/>
    </location>
</feature>
<feature type="signal peptide" evidence="2">
    <location>
        <begin position="1"/>
        <end position="37"/>
    </location>
</feature>
<dbReference type="RefSeq" id="WP_144909718.1">
    <property type="nucleotide sequence ID" value="NZ_VLLI01000002.1"/>
</dbReference>
<gene>
    <name evidence="3" type="ORF">JN11_00728</name>
</gene>
<dbReference type="EMBL" id="VLLI01000002">
    <property type="protein sequence ID" value="TWJ03191.1"/>
    <property type="molecule type" value="Genomic_DNA"/>
</dbReference>
<dbReference type="OrthoDB" id="8432779at2"/>
<evidence type="ECO:0000256" key="2">
    <source>
        <dbReference type="SAM" id="SignalP"/>
    </source>
</evidence>
<dbReference type="AlphaFoldDB" id="A0A562UDK0"/>
<reference evidence="3 4" key="1">
    <citation type="submission" date="2019-07" db="EMBL/GenBank/DDBJ databases">
        <title>Genomic Encyclopedia of Archaeal and Bacterial Type Strains, Phase II (KMG-II): from individual species to whole genera.</title>
        <authorList>
            <person name="Goeker M."/>
        </authorList>
    </citation>
    <scope>NUCLEOTIDE SEQUENCE [LARGE SCALE GENOMIC DNA]</scope>
    <source>
        <strain evidence="3 4">ATCC BAA-1854</strain>
    </source>
</reference>